<gene>
    <name evidence="2" type="ORF">ACFFMS_20125</name>
</gene>
<feature type="transmembrane region" description="Helical" evidence="1">
    <location>
        <begin position="91"/>
        <end position="111"/>
    </location>
</feature>
<evidence type="ECO:0000256" key="1">
    <source>
        <dbReference type="SAM" id="Phobius"/>
    </source>
</evidence>
<keyword evidence="1" id="KW-0472">Membrane</keyword>
<proteinExistence type="predicted"/>
<keyword evidence="1" id="KW-1133">Transmembrane helix</keyword>
<dbReference type="RefSeq" id="WP_379950919.1">
    <property type="nucleotide sequence ID" value="NZ_JBHMAF010000157.1"/>
</dbReference>
<dbReference type="Proteomes" id="UP001589609">
    <property type="component" value="Unassembled WGS sequence"/>
</dbReference>
<feature type="transmembrane region" description="Helical" evidence="1">
    <location>
        <begin position="31"/>
        <end position="53"/>
    </location>
</feature>
<evidence type="ECO:0000313" key="3">
    <source>
        <dbReference type="Proteomes" id="UP001589609"/>
    </source>
</evidence>
<dbReference type="EMBL" id="JBHMAF010000157">
    <property type="protein sequence ID" value="MFB9760620.1"/>
    <property type="molecule type" value="Genomic_DNA"/>
</dbReference>
<keyword evidence="1" id="KW-0812">Transmembrane</keyword>
<reference evidence="2 3" key="1">
    <citation type="submission" date="2024-09" db="EMBL/GenBank/DDBJ databases">
        <authorList>
            <person name="Sun Q."/>
            <person name="Mori K."/>
        </authorList>
    </citation>
    <scope>NUCLEOTIDE SEQUENCE [LARGE SCALE GENOMIC DNA]</scope>
    <source>
        <strain evidence="2 3">JCM 11201</strain>
    </source>
</reference>
<accession>A0ABV5WJ21</accession>
<organism evidence="2 3">
    <name type="scientific">Ectobacillus funiculus</name>
    <dbReference type="NCBI Taxonomy" id="137993"/>
    <lineage>
        <taxon>Bacteria</taxon>
        <taxon>Bacillati</taxon>
        <taxon>Bacillota</taxon>
        <taxon>Bacilli</taxon>
        <taxon>Bacillales</taxon>
        <taxon>Bacillaceae</taxon>
        <taxon>Ectobacillus</taxon>
    </lineage>
</organism>
<evidence type="ECO:0000313" key="2">
    <source>
        <dbReference type="EMBL" id="MFB9760620.1"/>
    </source>
</evidence>
<feature type="transmembrane region" description="Helical" evidence="1">
    <location>
        <begin position="6"/>
        <end position="24"/>
    </location>
</feature>
<feature type="transmembrane region" description="Helical" evidence="1">
    <location>
        <begin position="59"/>
        <end position="79"/>
    </location>
</feature>
<comment type="caution">
    <text evidence="2">The sequence shown here is derived from an EMBL/GenBank/DDBJ whole genome shotgun (WGS) entry which is preliminary data.</text>
</comment>
<sequence>MLFLSVILFAVAALGGLVLGILGFRQRDLPMWLSLIHGVVAAGGLITLILGVVQGNAGLLPILSLILFLIAALGGFVLFSYHLRQKPHPKGLIVIHALAAAIAFILLLIGIL</sequence>
<protein>
    <submittedName>
        <fullName evidence="2">Uncharacterized protein</fullName>
    </submittedName>
</protein>
<keyword evidence="3" id="KW-1185">Reference proteome</keyword>
<name>A0ABV5WJ21_9BACI</name>